<keyword evidence="2" id="KW-1185">Reference proteome</keyword>
<proteinExistence type="predicted"/>
<organism evidence="1 2">
    <name type="scientific">Cryptolaemus montrouzieri</name>
    <dbReference type="NCBI Taxonomy" id="559131"/>
    <lineage>
        <taxon>Eukaryota</taxon>
        <taxon>Metazoa</taxon>
        <taxon>Ecdysozoa</taxon>
        <taxon>Arthropoda</taxon>
        <taxon>Hexapoda</taxon>
        <taxon>Insecta</taxon>
        <taxon>Pterygota</taxon>
        <taxon>Neoptera</taxon>
        <taxon>Endopterygota</taxon>
        <taxon>Coleoptera</taxon>
        <taxon>Polyphaga</taxon>
        <taxon>Cucujiformia</taxon>
        <taxon>Coccinelloidea</taxon>
        <taxon>Coccinellidae</taxon>
        <taxon>Scymninae</taxon>
        <taxon>Scymnini</taxon>
        <taxon>Cryptolaemus</taxon>
    </lineage>
</organism>
<name>A0ABD2N631_9CUCU</name>
<evidence type="ECO:0000313" key="1">
    <source>
        <dbReference type="EMBL" id="KAL3274044.1"/>
    </source>
</evidence>
<accession>A0ABD2N631</accession>
<comment type="caution">
    <text evidence="1">The sequence shown here is derived from an EMBL/GenBank/DDBJ whole genome shotgun (WGS) entry which is preliminary data.</text>
</comment>
<dbReference type="EMBL" id="JABFTP020000062">
    <property type="protein sequence ID" value="KAL3274044.1"/>
    <property type="molecule type" value="Genomic_DNA"/>
</dbReference>
<dbReference type="AlphaFoldDB" id="A0ABD2N631"/>
<evidence type="ECO:0000313" key="2">
    <source>
        <dbReference type="Proteomes" id="UP001516400"/>
    </source>
</evidence>
<feature type="non-terminal residue" evidence="1">
    <location>
        <position position="1"/>
    </location>
</feature>
<sequence>FSESYLTDRPVPSSHYIAGSSITDEGPIAVPSISNTSSSMSSSIIDKVSIPDSHTISETPMLALQNPTAIIDQVTVATSSCTRTSNTECVAPSIIDDISNFLYEAESRVNLKTLENVQPPESDILPNLTPLSNLNIPSTPFAIPAQ</sequence>
<dbReference type="Proteomes" id="UP001516400">
    <property type="component" value="Unassembled WGS sequence"/>
</dbReference>
<protein>
    <submittedName>
        <fullName evidence="1">Uncharacterized protein</fullName>
    </submittedName>
</protein>
<reference evidence="1 2" key="1">
    <citation type="journal article" date="2021" name="BMC Biol.">
        <title>Horizontally acquired antibacterial genes associated with adaptive radiation of ladybird beetles.</title>
        <authorList>
            <person name="Li H.S."/>
            <person name="Tang X.F."/>
            <person name="Huang Y.H."/>
            <person name="Xu Z.Y."/>
            <person name="Chen M.L."/>
            <person name="Du X.Y."/>
            <person name="Qiu B.Y."/>
            <person name="Chen P.T."/>
            <person name="Zhang W."/>
            <person name="Slipinski A."/>
            <person name="Escalona H.E."/>
            <person name="Waterhouse R.M."/>
            <person name="Zwick A."/>
            <person name="Pang H."/>
        </authorList>
    </citation>
    <scope>NUCLEOTIDE SEQUENCE [LARGE SCALE GENOMIC DNA]</scope>
    <source>
        <strain evidence="1">SYSU2018</strain>
    </source>
</reference>
<gene>
    <name evidence="1" type="ORF">HHI36_015463</name>
</gene>